<dbReference type="Gene3D" id="2.170.15.10">
    <property type="entry name" value="Proaerolysin, chain A, domain 3"/>
    <property type="match status" value="1"/>
</dbReference>
<protein>
    <submittedName>
        <fullName evidence="4">AEP1 protein</fullName>
    </submittedName>
</protein>
<dbReference type="InterPro" id="IPR055267">
    <property type="entry name" value="Aerolysin-like_C"/>
</dbReference>
<evidence type="ECO:0000313" key="4">
    <source>
        <dbReference type="EMBL" id="KAG2458275.1"/>
    </source>
</evidence>
<dbReference type="EMBL" id="JAATIS010007298">
    <property type="protein sequence ID" value="KAG2458275.1"/>
    <property type="molecule type" value="Genomic_DNA"/>
</dbReference>
<evidence type="ECO:0000256" key="1">
    <source>
        <dbReference type="ARBA" id="ARBA00009831"/>
    </source>
</evidence>
<dbReference type="InterPro" id="IPR001229">
    <property type="entry name" value="Jacalin-like_lectin_dom"/>
</dbReference>
<feature type="domain" description="Jacalin-type lectin" evidence="3">
    <location>
        <begin position="69"/>
        <end position="210"/>
    </location>
</feature>
<accession>A0A8X7WZ82</accession>
<dbReference type="PANTHER" id="PTHR34007:SF1">
    <property type="entry name" value="AEROLYSIN-LIKE PROTEIN-RELATED"/>
    <property type="match status" value="1"/>
</dbReference>
<reference evidence="4 5" key="1">
    <citation type="journal article" date="2021" name="Cell">
        <title>Tracing the genetic footprints of vertebrate landing in non-teleost ray-finned fishes.</title>
        <authorList>
            <person name="Bi X."/>
            <person name="Wang K."/>
            <person name="Yang L."/>
            <person name="Pan H."/>
            <person name="Jiang H."/>
            <person name="Wei Q."/>
            <person name="Fang M."/>
            <person name="Yu H."/>
            <person name="Zhu C."/>
            <person name="Cai Y."/>
            <person name="He Y."/>
            <person name="Gan X."/>
            <person name="Zeng H."/>
            <person name="Yu D."/>
            <person name="Zhu Y."/>
            <person name="Jiang H."/>
            <person name="Qiu Q."/>
            <person name="Yang H."/>
            <person name="Zhang Y.E."/>
            <person name="Wang W."/>
            <person name="Zhu M."/>
            <person name="He S."/>
            <person name="Zhang G."/>
        </authorList>
    </citation>
    <scope>NUCLEOTIDE SEQUENCE [LARGE SCALE GENOMIC DNA]</scope>
    <source>
        <strain evidence="4">Bchr_013</strain>
    </source>
</reference>
<name>A0A8X7WZ82_POLSE</name>
<feature type="non-terminal residue" evidence="4">
    <location>
        <position position="1"/>
    </location>
</feature>
<evidence type="ECO:0000313" key="5">
    <source>
        <dbReference type="Proteomes" id="UP000886611"/>
    </source>
</evidence>
<dbReference type="InterPro" id="IPR036404">
    <property type="entry name" value="Jacalin-like_lectin_dom_sf"/>
</dbReference>
<organism evidence="4 5">
    <name type="scientific">Polypterus senegalus</name>
    <name type="common">Senegal bichir</name>
    <dbReference type="NCBI Taxonomy" id="55291"/>
    <lineage>
        <taxon>Eukaryota</taxon>
        <taxon>Metazoa</taxon>
        <taxon>Chordata</taxon>
        <taxon>Craniata</taxon>
        <taxon>Vertebrata</taxon>
        <taxon>Euteleostomi</taxon>
        <taxon>Actinopterygii</taxon>
        <taxon>Polypteriformes</taxon>
        <taxon>Polypteridae</taxon>
        <taxon>Polypterus</taxon>
    </lineage>
</organism>
<dbReference type="PANTHER" id="PTHR34007">
    <property type="entry name" value="AEROLYSIN-LIKE PROTEIN-RELATED"/>
    <property type="match status" value="1"/>
</dbReference>
<evidence type="ECO:0000256" key="2">
    <source>
        <dbReference type="ARBA" id="ARBA00023157"/>
    </source>
</evidence>
<keyword evidence="2" id="KW-1015">Disulfide bond</keyword>
<sequence length="384" mass="42747">MASQSSRPILPGLQMEPFLQHGGAPNASRESWTLEFSFTALLHTLGATRGRCKRPRDYYLPYNPETKMALPVSIIGGRCGGTPFDFTGYSNGALLEKIGVWCGSWQIKAMKVWLTNGKSQQFGISGQYPYIKFKFEPGEYFSCLSLWDNGAGLRLGAIKFRTTKGREFFAKMTDRGLKKEYPIDVGSGVCLGVKGRLGAGIHSVGFMFINSIKHTEMKNVEYPTLFQVIPTVNVEDIKSMSYKNSSTVEQQYTMETSKTVSKKSSWSVSTSLESSFCMSVQAGIPEVAEVEQEFTFNLRPSSTYAVETTEGRTETMSYVIKVPPEKTMDIQVTIGRANIDLPYKATVVITCTDDSTYQYEKTGIYKGVTYTDTKAVIKESDKQL</sequence>
<dbReference type="PROSITE" id="PS51752">
    <property type="entry name" value="JACALIN_LECTIN"/>
    <property type="match status" value="1"/>
</dbReference>
<dbReference type="CDD" id="cd09302">
    <property type="entry name" value="Jacalin_like"/>
    <property type="match status" value="1"/>
</dbReference>
<evidence type="ECO:0000259" key="3">
    <source>
        <dbReference type="PROSITE" id="PS51752"/>
    </source>
</evidence>
<dbReference type="SUPFAM" id="SSF56973">
    <property type="entry name" value="Aerolisin/ETX pore-forming domain"/>
    <property type="match status" value="1"/>
</dbReference>
<feature type="non-terminal residue" evidence="4">
    <location>
        <position position="384"/>
    </location>
</feature>
<keyword evidence="5" id="KW-1185">Reference proteome</keyword>
<comment type="similarity">
    <text evidence="1">Belongs to the aerolysin family.</text>
</comment>
<gene>
    <name evidence="4" type="primary">Aep1_3</name>
    <name evidence="4" type="ORF">GTO96_0018372</name>
</gene>
<proteinExistence type="inferred from homology"/>
<dbReference type="AlphaFoldDB" id="A0A8X7WZ82"/>
<dbReference type="Proteomes" id="UP000886611">
    <property type="component" value="Unassembled WGS sequence"/>
</dbReference>
<dbReference type="Gene3D" id="2.100.10.30">
    <property type="entry name" value="Jacalin-like lectin domain"/>
    <property type="match status" value="1"/>
</dbReference>
<dbReference type="InterPro" id="IPR053280">
    <property type="entry name" value="Aerolysin-like_pore-former"/>
</dbReference>
<dbReference type="Pfam" id="PF01117">
    <property type="entry name" value="Aerolysin"/>
    <property type="match status" value="1"/>
</dbReference>
<comment type="caution">
    <text evidence="4">The sequence shown here is derived from an EMBL/GenBank/DDBJ whole genome shotgun (WGS) entry which is preliminary data.</text>
</comment>